<keyword evidence="6" id="KW-1185">Reference proteome</keyword>
<accession>A0A1I4FNG6</accession>
<keyword evidence="3" id="KW-0804">Transcription</keyword>
<dbReference type="Proteomes" id="UP000199598">
    <property type="component" value="Unassembled WGS sequence"/>
</dbReference>
<dbReference type="Gene3D" id="2.60.120.10">
    <property type="entry name" value="Jelly Rolls"/>
    <property type="match status" value="1"/>
</dbReference>
<gene>
    <name evidence="5" type="ORF">SAMN04488518_1212</name>
</gene>
<dbReference type="CDD" id="cd00038">
    <property type="entry name" value="CAP_ED"/>
    <property type="match status" value="1"/>
</dbReference>
<keyword evidence="1" id="KW-0805">Transcription regulation</keyword>
<dbReference type="InterPro" id="IPR036390">
    <property type="entry name" value="WH_DNA-bd_sf"/>
</dbReference>
<comment type="caution">
    <text evidence="5">The sequence shown here is derived from an EMBL/GenBank/DDBJ whole genome shotgun (WGS) entry which is preliminary data.</text>
</comment>
<sequence>MTGLLDHGSLKFLDLLSPKVEAAFAAVEQRHTYQDGRTIFSTGDDGDRLLIVRSGAVRMGRFSPSGRETILAVLGEGHFIGIIGVLTGRKRTQNATAVGKTTIGYVHKADFLTLMDAHPEIARAALPATLSRLNVALNMLDDLRLLPLPAYTAVFLQNMLEASEVPGMLNWNQSELAIAVGTSRVSMGKALKQLEKNGLIVLKYGAISVPDEQALSDWIDAARAEHLSL</sequence>
<dbReference type="SUPFAM" id="SSF51206">
    <property type="entry name" value="cAMP-binding domain-like"/>
    <property type="match status" value="1"/>
</dbReference>
<evidence type="ECO:0000256" key="3">
    <source>
        <dbReference type="ARBA" id="ARBA00023163"/>
    </source>
</evidence>
<dbReference type="SMART" id="SM00100">
    <property type="entry name" value="cNMP"/>
    <property type="match status" value="1"/>
</dbReference>
<evidence type="ECO:0000313" key="6">
    <source>
        <dbReference type="Proteomes" id="UP000199598"/>
    </source>
</evidence>
<dbReference type="RefSeq" id="WP_093524039.1">
    <property type="nucleotide sequence ID" value="NZ_FOSK01000021.1"/>
</dbReference>
<dbReference type="InterPro" id="IPR018490">
    <property type="entry name" value="cNMP-bd_dom_sf"/>
</dbReference>
<dbReference type="InterPro" id="IPR050397">
    <property type="entry name" value="Env_Response_Regulators"/>
</dbReference>
<dbReference type="SUPFAM" id="SSF46785">
    <property type="entry name" value="Winged helix' DNA-binding domain"/>
    <property type="match status" value="1"/>
</dbReference>
<evidence type="ECO:0000259" key="4">
    <source>
        <dbReference type="PROSITE" id="PS50042"/>
    </source>
</evidence>
<dbReference type="InterPro" id="IPR012318">
    <property type="entry name" value="HTH_CRP"/>
</dbReference>
<protein>
    <submittedName>
        <fullName evidence="5">cAMP-binding domain of CRP or a regulatory subunit of cAMP-dependent protein kinases</fullName>
    </submittedName>
</protein>
<proteinExistence type="predicted"/>
<reference evidence="5 6" key="1">
    <citation type="submission" date="2016-10" db="EMBL/GenBank/DDBJ databases">
        <authorList>
            <person name="Varghese N."/>
            <person name="Submissions S."/>
        </authorList>
    </citation>
    <scope>NUCLEOTIDE SEQUENCE [LARGE SCALE GENOMIC DNA]</scope>
    <source>
        <strain evidence="5 6">DSM 16392</strain>
    </source>
</reference>
<dbReference type="Pfam" id="PF00027">
    <property type="entry name" value="cNMP_binding"/>
    <property type="match status" value="1"/>
</dbReference>
<evidence type="ECO:0000256" key="2">
    <source>
        <dbReference type="ARBA" id="ARBA00023125"/>
    </source>
</evidence>
<keyword evidence="2" id="KW-0238">DNA-binding</keyword>
<dbReference type="PANTHER" id="PTHR24567">
    <property type="entry name" value="CRP FAMILY TRANSCRIPTIONAL REGULATORY PROTEIN"/>
    <property type="match status" value="1"/>
</dbReference>
<name>A0A1I4FNG6_9HYPH</name>
<dbReference type="InterPro" id="IPR000595">
    <property type="entry name" value="cNMP-bd_dom"/>
</dbReference>
<evidence type="ECO:0000313" key="5">
    <source>
        <dbReference type="EMBL" id="SFL19434.1"/>
    </source>
</evidence>
<dbReference type="Pfam" id="PF13545">
    <property type="entry name" value="HTH_Crp_2"/>
    <property type="match status" value="1"/>
</dbReference>
<dbReference type="InterPro" id="IPR014710">
    <property type="entry name" value="RmlC-like_jellyroll"/>
</dbReference>
<organism evidence="5 6">
    <name type="scientific">Pseudovibrio ascidiaceicola</name>
    <dbReference type="NCBI Taxonomy" id="285279"/>
    <lineage>
        <taxon>Bacteria</taxon>
        <taxon>Pseudomonadati</taxon>
        <taxon>Pseudomonadota</taxon>
        <taxon>Alphaproteobacteria</taxon>
        <taxon>Hyphomicrobiales</taxon>
        <taxon>Stappiaceae</taxon>
        <taxon>Pseudovibrio</taxon>
    </lineage>
</organism>
<feature type="domain" description="Cyclic nucleotide-binding" evidence="4">
    <location>
        <begin position="12"/>
        <end position="132"/>
    </location>
</feature>
<evidence type="ECO:0000256" key="1">
    <source>
        <dbReference type="ARBA" id="ARBA00023015"/>
    </source>
</evidence>
<dbReference type="PROSITE" id="PS50042">
    <property type="entry name" value="CNMP_BINDING_3"/>
    <property type="match status" value="1"/>
</dbReference>
<dbReference type="EMBL" id="FOSK01000021">
    <property type="protein sequence ID" value="SFL19434.1"/>
    <property type="molecule type" value="Genomic_DNA"/>
</dbReference>
<dbReference type="PANTHER" id="PTHR24567:SF74">
    <property type="entry name" value="HTH-TYPE TRANSCRIPTIONAL REGULATOR ARCR"/>
    <property type="match status" value="1"/>
</dbReference>